<protein>
    <submittedName>
        <fullName evidence="3">T9SS type A sorting domain-containing protein</fullName>
    </submittedName>
</protein>
<dbReference type="NCBIfam" id="NF041940">
    <property type="entry name" value="choice_anch_X"/>
    <property type="match status" value="1"/>
</dbReference>
<evidence type="ECO:0000259" key="2">
    <source>
        <dbReference type="Pfam" id="PF13860"/>
    </source>
</evidence>
<organism evidence="3">
    <name type="scientific">Caldithrix abyssi</name>
    <dbReference type="NCBI Taxonomy" id="187145"/>
    <lineage>
        <taxon>Bacteria</taxon>
        <taxon>Pseudomonadati</taxon>
        <taxon>Calditrichota</taxon>
        <taxon>Calditrichia</taxon>
        <taxon>Calditrichales</taxon>
        <taxon>Calditrichaceae</taxon>
        <taxon>Caldithrix</taxon>
    </lineage>
</organism>
<dbReference type="AlphaFoldDB" id="A0A7V1PV99"/>
<dbReference type="Gene3D" id="2.60.40.4070">
    <property type="match status" value="1"/>
</dbReference>
<feature type="domain" description="FlgD/Vpr Ig-like" evidence="2">
    <location>
        <begin position="1049"/>
        <end position="1101"/>
    </location>
</feature>
<comment type="caution">
    <text evidence="3">The sequence shown here is derived from an EMBL/GenBank/DDBJ whole genome shotgun (WGS) entry which is preliminary data.</text>
</comment>
<dbReference type="Pfam" id="PF13860">
    <property type="entry name" value="FlgD_ig"/>
    <property type="match status" value="1"/>
</dbReference>
<sequence length="1114" mass="124700">MVSRFPVVCFYILLILFAYPLLSKNRQYLPANNYNSMPSADDLSRTLVNIGNISCWLYNDGQSAIDPTGNAGVIYPRGTAGVIYEDGLVWGARVPGDNGATEIRVGGATYRTGTRALSTRIYRIRRDWRMLTTRAVVREAAEFFQVEAGGVSGEQARYILEQYKEDWKEWPVEQGAPWVDKDGDGVYNPVTDENGLPDARKGDYPGIIGADQVIWYKMDDQDAGKTTNLYGSKPLGLEIDVTVWGVKQPESPLGQAVFKKYKIRNISDTVFQEMYLSQWADPNIGSNSDDLVGCDSTLQYAFAYNSGDRDMAFDKFNIKSPAMAYVLLQGPVVPSEGDSAFYNGALLKNFKNLPMTSFGYFSSGNSEWTDPEPGLYKGTLQWYNLLRGYISTADVDNPTPFTHRATGRATRFPLNGDPITGEGDVDGRGNNFRASARRMLLATGPFSLNPGEEQEMVVALVGGLGDDSTSSVETLRKNIKTIRSLYGRDMRFPGTTYVPDFPDNEHTGAFFTVDLTDFENVDSCNIVLRERDTGRYAFSVSLFDDGAHGDGSAGDGIWANRPQFRNRSGALVADVEVFFSGRKERYPRMLGEVRLRPLPELKNMRIVWEDGLQDGKLNREEHIHLRFDVANRDDINAIHNLEIVKKRHIPVEGGLGVQESKNEEPFFFALKEETSGDTMTFFYEINFDGFREIASSRLAVEDAETGEYYRDTLNVVPVKGTASQIVLTVADPSQLSGHDYAIVFTKDGQTGEMHWRLWDETLKQLKLENGEISSEPFYPYPVVDGIVFKIGDIRPGIDDNDPWGADEQRWISGYNWGGAYFSGGLDIGKNFFGSTITDPSEYRDIVIYWAADTLNDPLTTDVATMVAASREQFPGRWSRGKTYRRDQDYAAAGTGDIPFAVYDVGQDPPRRLNICFVEDANYGSANLLWDMGWNNGSFSSQGGQESLFIMSSDYNEGLDYDDDPWGPASDVMYVLWPRGRYGKAYLDAPFTMYINGADMHMAGDSLVFKSPLDDGDGTGQVPETFYVKQNYPNPFNPVTRIRFGLSRNERVRLEVFNLLGQQVRTLVNAGMARGNYTVEWDGRNDQGRLLSSGVYIYKLTAGEFSRSRKMILLK</sequence>
<dbReference type="EMBL" id="DRLD01000317">
    <property type="protein sequence ID" value="HED11295.1"/>
    <property type="molecule type" value="Genomic_DNA"/>
</dbReference>
<dbReference type="InterPro" id="IPR026444">
    <property type="entry name" value="Secre_tail"/>
</dbReference>
<feature type="region of interest" description="Disordered" evidence="1">
    <location>
        <begin position="406"/>
        <end position="428"/>
    </location>
</feature>
<gene>
    <name evidence="3" type="ORF">ENJ10_11455</name>
</gene>
<evidence type="ECO:0000256" key="1">
    <source>
        <dbReference type="SAM" id="MobiDB-lite"/>
    </source>
</evidence>
<dbReference type="Proteomes" id="UP000886005">
    <property type="component" value="Unassembled WGS sequence"/>
</dbReference>
<evidence type="ECO:0000313" key="3">
    <source>
        <dbReference type="EMBL" id="HED11295.1"/>
    </source>
</evidence>
<accession>A0A7V1PV99</accession>
<dbReference type="NCBIfam" id="TIGR04183">
    <property type="entry name" value="Por_Secre_tail"/>
    <property type="match status" value="1"/>
</dbReference>
<reference evidence="3" key="1">
    <citation type="journal article" date="2020" name="mSystems">
        <title>Genome- and Community-Level Interaction Insights into Carbon Utilization and Element Cycling Functions of Hydrothermarchaeota in Hydrothermal Sediment.</title>
        <authorList>
            <person name="Zhou Z."/>
            <person name="Liu Y."/>
            <person name="Xu W."/>
            <person name="Pan J."/>
            <person name="Luo Z.H."/>
            <person name="Li M."/>
        </authorList>
    </citation>
    <scope>NUCLEOTIDE SEQUENCE [LARGE SCALE GENOMIC DNA]</scope>
    <source>
        <strain evidence="3">HyVt-456</strain>
    </source>
</reference>
<dbReference type="InterPro" id="IPR025965">
    <property type="entry name" value="FlgD/Vpr_Ig-like"/>
</dbReference>
<proteinExistence type="predicted"/>
<name>A0A7V1PV99_CALAY</name>